<dbReference type="Gene3D" id="3.40.390.10">
    <property type="entry name" value="Collagenase (Catalytic Domain)"/>
    <property type="match status" value="1"/>
</dbReference>
<dbReference type="RefSeq" id="WP_124798856.1">
    <property type="nucleotide sequence ID" value="NZ_CP034170.1"/>
</dbReference>
<evidence type="ECO:0000313" key="2">
    <source>
        <dbReference type="EMBL" id="AZI57961.1"/>
    </source>
</evidence>
<feature type="signal peptide" evidence="1">
    <location>
        <begin position="1"/>
        <end position="24"/>
    </location>
</feature>
<dbReference type="GO" id="GO:0008237">
    <property type="term" value="F:metallopeptidase activity"/>
    <property type="evidence" value="ECO:0007669"/>
    <property type="project" value="InterPro"/>
</dbReference>
<dbReference type="SUPFAM" id="SSF55486">
    <property type="entry name" value="Metalloproteases ('zincins'), catalytic domain"/>
    <property type="match status" value="1"/>
</dbReference>
<keyword evidence="1" id="KW-0732">Signal</keyword>
<evidence type="ECO:0000256" key="1">
    <source>
        <dbReference type="SAM" id="SignalP"/>
    </source>
</evidence>
<evidence type="ECO:0000313" key="3">
    <source>
        <dbReference type="Proteomes" id="UP000268084"/>
    </source>
</evidence>
<protein>
    <submittedName>
        <fullName evidence="2">Uncharacterized protein</fullName>
    </submittedName>
</protein>
<dbReference type="Proteomes" id="UP000268084">
    <property type="component" value="Chromosome"/>
</dbReference>
<sequence>MAGVVRNPLIAATSYLTRSSLSFAADLASAWVKLGESAVGAVTGTRAGPATLRLNMLILCDENGAPLIAPGKLTASINRASNVLLDESGVRVRHVGTRVSGRPAPTAALDPRANKLLLLDELTGRNDFYRSELADFSEAGSLLDVVGKPITAIVVRNIAGQTTGCSLGISADWVIVQASLFDDEAPHSYDETVLAHELGHACNLPHHPDKDNLMFPMSSPPADIRGTSMNKLQSAVLHGNRHVIPGVRH</sequence>
<keyword evidence="3" id="KW-1185">Reference proteome</keyword>
<accession>A0A3G8ZWC3</accession>
<reference evidence="2 3" key="1">
    <citation type="submission" date="2018-11" db="EMBL/GenBank/DDBJ databases">
        <authorList>
            <person name="Da X."/>
        </authorList>
    </citation>
    <scope>NUCLEOTIDE SEQUENCE [LARGE SCALE GENOMIC DNA]</scope>
    <source>
        <strain evidence="2 3">S14-144</strain>
    </source>
</reference>
<dbReference type="EMBL" id="CP034170">
    <property type="protein sequence ID" value="AZI57961.1"/>
    <property type="molecule type" value="Genomic_DNA"/>
</dbReference>
<proteinExistence type="predicted"/>
<dbReference type="OrthoDB" id="5190553at2"/>
<dbReference type="InterPro" id="IPR024079">
    <property type="entry name" value="MetalloPept_cat_dom_sf"/>
</dbReference>
<dbReference type="AlphaFoldDB" id="A0A3G8ZWC3"/>
<gene>
    <name evidence="2" type="ORF">EH165_07210</name>
</gene>
<name>A0A3G8ZWC3_9ACTN</name>
<feature type="chain" id="PRO_5039649817" evidence="1">
    <location>
        <begin position="25"/>
        <end position="249"/>
    </location>
</feature>
<organism evidence="2 3">
    <name type="scientific">Nakamurella antarctica</name>
    <dbReference type="NCBI Taxonomy" id="1902245"/>
    <lineage>
        <taxon>Bacteria</taxon>
        <taxon>Bacillati</taxon>
        <taxon>Actinomycetota</taxon>
        <taxon>Actinomycetes</taxon>
        <taxon>Nakamurellales</taxon>
        <taxon>Nakamurellaceae</taxon>
        <taxon>Nakamurella</taxon>
    </lineage>
</organism>
<reference evidence="2 3" key="2">
    <citation type="submission" date="2018-12" db="EMBL/GenBank/DDBJ databases">
        <title>Nakamurella antarcticus sp. nov., isolated from Antarctica South Shetland Islands soil.</title>
        <authorList>
            <person name="Peng F."/>
        </authorList>
    </citation>
    <scope>NUCLEOTIDE SEQUENCE [LARGE SCALE GENOMIC DNA]</scope>
    <source>
        <strain evidence="2 3">S14-144</strain>
    </source>
</reference>
<dbReference type="KEGG" id="nak:EH165_07210"/>